<dbReference type="Proteomes" id="UP000318815">
    <property type="component" value="Unassembled WGS sequence"/>
</dbReference>
<evidence type="ECO:0000313" key="1">
    <source>
        <dbReference type="EMBL" id="TWV92750.1"/>
    </source>
</evidence>
<accession>A0A5C6LIL4</accession>
<name>A0A5C6LIL4_9BACT</name>
<evidence type="ECO:0000313" key="2">
    <source>
        <dbReference type="Proteomes" id="UP000318815"/>
    </source>
</evidence>
<dbReference type="EMBL" id="VOHS01000065">
    <property type="protein sequence ID" value="TWV92750.1"/>
    <property type="molecule type" value="Genomic_DNA"/>
</dbReference>
<reference evidence="1 2" key="1">
    <citation type="submission" date="2019-08" db="EMBL/GenBank/DDBJ databases">
        <title>Whole genome sequencing of chitin degrading bacteria Chitinophaga pinensis YS16.</title>
        <authorList>
            <person name="Singh R.P."/>
            <person name="Manchanda G."/>
            <person name="Maurya I.K."/>
            <person name="Joshi N.K."/>
            <person name="Srivastava A.K."/>
        </authorList>
    </citation>
    <scope>NUCLEOTIDE SEQUENCE [LARGE SCALE GENOMIC DNA]</scope>
    <source>
        <strain evidence="1 2">YS-16</strain>
    </source>
</reference>
<dbReference type="RefSeq" id="WP_146308155.1">
    <property type="nucleotide sequence ID" value="NZ_VOHS01000065.1"/>
</dbReference>
<dbReference type="AlphaFoldDB" id="A0A5C6LIL4"/>
<sequence>MLEQAKNISEVANIYGLLKTLETDMQQLAPTMINVLYRHIAFYPQAPLDEWVQTLGKLSAQDATIRAELPYIVSLTKANWLLSETEKADQTGAFLPAFKEHC</sequence>
<proteinExistence type="predicted"/>
<gene>
    <name evidence="1" type="ORF">FEF09_28035</name>
</gene>
<protein>
    <submittedName>
        <fullName evidence="1">Uncharacterized protein</fullName>
    </submittedName>
</protein>
<keyword evidence="2" id="KW-1185">Reference proteome</keyword>
<comment type="caution">
    <text evidence="1">The sequence shown here is derived from an EMBL/GenBank/DDBJ whole genome shotgun (WGS) entry which is preliminary data.</text>
</comment>
<organism evidence="1 2">
    <name type="scientific">Chitinophaga pinensis</name>
    <dbReference type="NCBI Taxonomy" id="79329"/>
    <lineage>
        <taxon>Bacteria</taxon>
        <taxon>Pseudomonadati</taxon>
        <taxon>Bacteroidota</taxon>
        <taxon>Chitinophagia</taxon>
        <taxon>Chitinophagales</taxon>
        <taxon>Chitinophagaceae</taxon>
        <taxon>Chitinophaga</taxon>
    </lineage>
</organism>